<evidence type="ECO:0000313" key="2">
    <source>
        <dbReference type="Proteomes" id="UP000289323"/>
    </source>
</evidence>
<gene>
    <name evidence="1" type="ORF">TT172_LOCUS583</name>
</gene>
<reference evidence="1 2" key="1">
    <citation type="submission" date="2018-04" db="EMBL/GenBank/DDBJ databases">
        <authorList>
            <person name="Huttner S."/>
            <person name="Dainat J."/>
        </authorList>
    </citation>
    <scope>NUCLEOTIDE SEQUENCE [LARGE SCALE GENOMIC DNA]</scope>
</reference>
<dbReference type="EMBL" id="OUUZ01000001">
    <property type="protein sequence ID" value="SPQ18164.1"/>
    <property type="molecule type" value="Genomic_DNA"/>
</dbReference>
<proteinExistence type="predicted"/>
<dbReference type="Proteomes" id="UP000289323">
    <property type="component" value="Unassembled WGS sequence"/>
</dbReference>
<accession>A0A446B6N1</accession>
<organism evidence="1 2">
    <name type="scientific">Thermothielavioides terrestris</name>
    <dbReference type="NCBI Taxonomy" id="2587410"/>
    <lineage>
        <taxon>Eukaryota</taxon>
        <taxon>Fungi</taxon>
        <taxon>Dikarya</taxon>
        <taxon>Ascomycota</taxon>
        <taxon>Pezizomycotina</taxon>
        <taxon>Sordariomycetes</taxon>
        <taxon>Sordariomycetidae</taxon>
        <taxon>Sordariales</taxon>
        <taxon>Chaetomiaceae</taxon>
        <taxon>Thermothielavioides</taxon>
    </lineage>
</organism>
<sequence length="62" mass="6970">MAARLDVDGKKDLSEPAWPRVAGRPTEIRIHRPNAQLPPKTGLLIRRTLLQDNIFNTTIVPT</sequence>
<evidence type="ECO:0000313" key="1">
    <source>
        <dbReference type="EMBL" id="SPQ18164.1"/>
    </source>
</evidence>
<name>A0A446B6N1_9PEZI</name>
<protein>
    <submittedName>
        <fullName evidence="1">3bb617ec-e21e-456c-b8c1-fa832d8b7efe</fullName>
    </submittedName>
</protein>
<dbReference type="AlphaFoldDB" id="A0A446B6N1"/>